<dbReference type="Proteomes" id="UP001214530">
    <property type="component" value="Chromosome"/>
</dbReference>
<keyword evidence="2" id="KW-0805">Transcription regulation</keyword>
<dbReference type="PANTHER" id="PTHR43133">
    <property type="entry name" value="RNA POLYMERASE ECF-TYPE SIGMA FACTO"/>
    <property type="match status" value="1"/>
</dbReference>
<dbReference type="Gene3D" id="1.10.10.10">
    <property type="entry name" value="Winged helix-like DNA-binding domain superfamily/Winged helix DNA-binding domain"/>
    <property type="match status" value="1"/>
</dbReference>
<evidence type="ECO:0000256" key="4">
    <source>
        <dbReference type="ARBA" id="ARBA00023163"/>
    </source>
</evidence>
<feature type="domain" description="RNA polymerase sigma-70 region 2" evidence="5">
    <location>
        <begin position="19"/>
        <end position="83"/>
    </location>
</feature>
<dbReference type="GO" id="GO:0006352">
    <property type="term" value="P:DNA-templated transcription initiation"/>
    <property type="evidence" value="ECO:0007669"/>
    <property type="project" value="InterPro"/>
</dbReference>
<protein>
    <submittedName>
        <fullName evidence="7">Sigma-70 family RNA polymerase sigma factor</fullName>
    </submittedName>
</protein>
<dbReference type="CDD" id="cd06171">
    <property type="entry name" value="Sigma70_r4"/>
    <property type="match status" value="1"/>
</dbReference>
<dbReference type="InterPro" id="IPR013249">
    <property type="entry name" value="RNA_pol_sigma70_r4_t2"/>
</dbReference>
<evidence type="ECO:0000256" key="2">
    <source>
        <dbReference type="ARBA" id="ARBA00023015"/>
    </source>
</evidence>
<dbReference type="InterPro" id="IPR007627">
    <property type="entry name" value="RNA_pol_sigma70_r2"/>
</dbReference>
<dbReference type="InterPro" id="IPR039425">
    <property type="entry name" value="RNA_pol_sigma-70-like"/>
</dbReference>
<dbReference type="InterPro" id="IPR013325">
    <property type="entry name" value="RNA_pol_sigma_r2"/>
</dbReference>
<dbReference type="NCBIfam" id="TIGR02937">
    <property type="entry name" value="sigma70-ECF"/>
    <property type="match status" value="1"/>
</dbReference>
<evidence type="ECO:0000313" key="7">
    <source>
        <dbReference type="EMBL" id="WEK21595.1"/>
    </source>
</evidence>
<keyword evidence="4" id="KW-0804">Transcription</keyword>
<dbReference type="SUPFAM" id="SSF88659">
    <property type="entry name" value="Sigma3 and sigma4 domains of RNA polymerase sigma factors"/>
    <property type="match status" value="1"/>
</dbReference>
<evidence type="ECO:0000313" key="8">
    <source>
        <dbReference type="Proteomes" id="UP001214530"/>
    </source>
</evidence>
<dbReference type="InterPro" id="IPR014284">
    <property type="entry name" value="RNA_pol_sigma-70_dom"/>
</dbReference>
<dbReference type="Pfam" id="PF08281">
    <property type="entry name" value="Sigma70_r4_2"/>
    <property type="match status" value="1"/>
</dbReference>
<proteinExistence type="inferred from homology"/>
<dbReference type="Pfam" id="PF04542">
    <property type="entry name" value="Sigma70_r2"/>
    <property type="match status" value="1"/>
</dbReference>
<dbReference type="PANTHER" id="PTHR43133:SF46">
    <property type="entry name" value="RNA POLYMERASE SIGMA-70 FACTOR ECF SUBFAMILY"/>
    <property type="match status" value="1"/>
</dbReference>
<evidence type="ECO:0000259" key="5">
    <source>
        <dbReference type="Pfam" id="PF04542"/>
    </source>
</evidence>
<gene>
    <name evidence="7" type="ORF">P0Y49_10645</name>
</gene>
<dbReference type="AlphaFoldDB" id="A0AAJ5WDM8"/>
<dbReference type="GO" id="GO:0016987">
    <property type="term" value="F:sigma factor activity"/>
    <property type="evidence" value="ECO:0007669"/>
    <property type="project" value="UniProtKB-KW"/>
</dbReference>
<feature type="domain" description="RNA polymerase sigma factor 70 region 4 type 2" evidence="6">
    <location>
        <begin position="115"/>
        <end position="164"/>
    </location>
</feature>
<keyword evidence="3" id="KW-0731">Sigma factor</keyword>
<dbReference type="EMBL" id="CP119313">
    <property type="protein sequence ID" value="WEK21595.1"/>
    <property type="molecule type" value="Genomic_DNA"/>
</dbReference>
<evidence type="ECO:0000259" key="6">
    <source>
        <dbReference type="Pfam" id="PF08281"/>
    </source>
</evidence>
<evidence type="ECO:0000256" key="3">
    <source>
        <dbReference type="ARBA" id="ARBA00023082"/>
    </source>
</evidence>
<organism evidence="7 8">
    <name type="scientific">Candidatus Pedobacter colombiensis</name>
    <dbReference type="NCBI Taxonomy" id="3121371"/>
    <lineage>
        <taxon>Bacteria</taxon>
        <taxon>Pseudomonadati</taxon>
        <taxon>Bacteroidota</taxon>
        <taxon>Sphingobacteriia</taxon>
        <taxon>Sphingobacteriales</taxon>
        <taxon>Sphingobacteriaceae</taxon>
        <taxon>Pedobacter</taxon>
    </lineage>
</organism>
<sequence>MNTVLVKIKNGDHKAFKCLFESYHYKIYQFAFRFTNDDAAAEDIVQNIFIHIWFNRTKLNEQAGLEAILFKTAKQEVSNWYRNMKSQELRIEDAGLLAQEDTEEEDQYKEVQKAYLYELLETLPEKRKKIFMLHRFEGLTCQEIAQHLSISKSAVENQINQALTYLRQKVRSAKPF</sequence>
<dbReference type="SUPFAM" id="SSF88946">
    <property type="entry name" value="Sigma2 domain of RNA polymerase sigma factors"/>
    <property type="match status" value="1"/>
</dbReference>
<comment type="similarity">
    <text evidence="1">Belongs to the sigma-70 factor family. ECF subfamily.</text>
</comment>
<dbReference type="Gene3D" id="1.10.1740.10">
    <property type="match status" value="1"/>
</dbReference>
<dbReference type="InterPro" id="IPR036388">
    <property type="entry name" value="WH-like_DNA-bd_sf"/>
</dbReference>
<name>A0AAJ5WDM8_9SPHI</name>
<evidence type="ECO:0000256" key="1">
    <source>
        <dbReference type="ARBA" id="ARBA00010641"/>
    </source>
</evidence>
<accession>A0AAJ5WDM8</accession>
<dbReference type="GO" id="GO:0003677">
    <property type="term" value="F:DNA binding"/>
    <property type="evidence" value="ECO:0007669"/>
    <property type="project" value="InterPro"/>
</dbReference>
<reference evidence="7" key="1">
    <citation type="submission" date="2023-03" db="EMBL/GenBank/DDBJ databases">
        <title>Andean soil-derived lignocellulolytic bacterial consortium as a source of novel taxa and putative plastic-active enzymes.</title>
        <authorList>
            <person name="Diaz-Garcia L."/>
            <person name="Chuvochina M."/>
            <person name="Feuerriegel G."/>
            <person name="Bunk B."/>
            <person name="Sproer C."/>
            <person name="Streit W.R."/>
            <person name="Rodriguez L.M."/>
            <person name="Overmann J."/>
            <person name="Jimenez D.J."/>
        </authorList>
    </citation>
    <scope>NUCLEOTIDE SEQUENCE</scope>
    <source>
        <strain evidence="7">MAG 3858</strain>
    </source>
</reference>
<dbReference type="InterPro" id="IPR013324">
    <property type="entry name" value="RNA_pol_sigma_r3/r4-like"/>
</dbReference>